<dbReference type="AlphaFoldDB" id="I1CPM6"/>
<dbReference type="RefSeq" id="XP_067525802.1">
    <property type="nucleotide sequence ID" value="XM_067669701.1"/>
</dbReference>
<evidence type="ECO:0000313" key="1">
    <source>
        <dbReference type="EMBL" id="EIE90406.1"/>
    </source>
</evidence>
<evidence type="ECO:0000313" key="2">
    <source>
        <dbReference type="Proteomes" id="UP000009138"/>
    </source>
</evidence>
<name>I1CPM6_RHIO9</name>
<accession>I1CPM6</accession>
<dbReference type="EMBL" id="CH476746">
    <property type="protein sequence ID" value="EIE90406.1"/>
    <property type="molecule type" value="Genomic_DNA"/>
</dbReference>
<proteinExistence type="predicted"/>
<dbReference type="InParanoid" id="I1CPM6"/>
<keyword evidence="2" id="KW-1185">Reference proteome</keyword>
<reference evidence="1 2" key="1">
    <citation type="journal article" date="2009" name="PLoS Genet.">
        <title>Genomic analysis of the basal lineage fungus Rhizopus oryzae reveals a whole-genome duplication.</title>
        <authorList>
            <person name="Ma L.-J."/>
            <person name="Ibrahim A.S."/>
            <person name="Skory C."/>
            <person name="Grabherr M.G."/>
            <person name="Burger G."/>
            <person name="Butler M."/>
            <person name="Elias M."/>
            <person name="Idnurm A."/>
            <person name="Lang B.F."/>
            <person name="Sone T."/>
            <person name="Abe A."/>
            <person name="Calvo S.E."/>
            <person name="Corrochano L.M."/>
            <person name="Engels R."/>
            <person name="Fu J."/>
            <person name="Hansberg W."/>
            <person name="Kim J.-M."/>
            <person name="Kodira C.D."/>
            <person name="Koehrsen M.J."/>
            <person name="Liu B."/>
            <person name="Miranda-Saavedra D."/>
            <person name="O'Leary S."/>
            <person name="Ortiz-Castellanos L."/>
            <person name="Poulter R."/>
            <person name="Rodriguez-Romero J."/>
            <person name="Ruiz-Herrera J."/>
            <person name="Shen Y.-Q."/>
            <person name="Zeng Q."/>
            <person name="Galagan J."/>
            <person name="Birren B.W."/>
            <person name="Cuomo C.A."/>
            <person name="Wickes B.L."/>
        </authorList>
    </citation>
    <scope>NUCLEOTIDE SEQUENCE [LARGE SCALE GENOMIC DNA]</scope>
    <source>
        <strain evidence="2">RA 99-880 / ATCC MYA-4621 / FGSC 9543 / NRRL 43880</strain>
    </source>
</reference>
<dbReference type="GeneID" id="93622082"/>
<sequence>MSKNNILLPKEKEKGKFSLKDYLCEPSRVILNFEVMLSSDNNLTILSTAAEGNLNPKSISHFSISKGESMTFLIY</sequence>
<organism evidence="1 2">
    <name type="scientific">Rhizopus delemar (strain RA 99-880 / ATCC MYA-4621 / FGSC 9543 / NRRL 43880)</name>
    <name type="common">Mucormycosis agent</name>
    <name type="synonym">Rhizopus arrhizus var. delemar</name>
    <dbReference type="NCBI Taxonomy" id="246409"/>
    <lineage>
        <taxon>Eukaryota</taxon>
        <taxon>Fungi</taxon>
        <taxon>Fungi incertae sedis</taxon>
        <taxon>Mucoromycota</taxon>
        <taxon>Mucoromycotina</taxon>
        <taxon>Mucoromycetes</taxon>
        <taxon>Mucorales</taxon>
        <taxon>Mucorineae</taxon>
        <taxon>Rhizopodaceae</taxon>
        <taxon>Rhizopus</taxon>
    </lineage>
</organism>
<gene>
    <name evidence="1" type="ORF">RO3G_15117</name>
</gene>
<dbReference type="VEuPathDB" id="FungiDB:RO3G_15117"/>
<protein>
    <submittedName>
        <fullName evidence="1">Uncharacterized protein</fullName>
    </submittedName>
</protein>
<dbReference type="Proteomes" id="UP000009138">
    <property type="component" value="Unassembled WGS sequence"/>
</dbReference>